<proteinExistence type="predicted"/>
<dbReference type="EMBL" id="BART01012134">
    <property type="protein sequence ID" value="GAG77314.1"/>
    <property type="molecule type" value="Genomic_DNA"/>
</dbReference>
<protein>
    <submittedName>
        <fullName evidence="1">Uncharacterized protein</fullName>
    </submittedName>
</protein>
<organism evidence="1">
    <name type="scientific">marine sediment metagenome</name>
    <dbReference type="NCBI Taxonomy" id="412755"/>
    <lineage>
        <taxon>unclassified sequences</taxon>
        <taxon>metagenomes</taxon>
        <taxon>ecological metagenomes</taxon>
    </lineage>
</organism>
<gene>
    <name evidence="1" type="ORF">S01H4_25488</name>
</gene>
<reference evidence="1" key="1">
    <citation type="journal article" date="2014" name="Front. Microbiol.">
        <title>High frequency of phylogenetically diverse reductive dehalogenase-homologous genes in deep subseafloor sedimentary metagenomes.</title>
        <authorList>
            <person name="Kawai M."/>
            <person name="Futagami T."/>
            <person name="Toyoda A."/>
            <person name="Takaki Y."/>
            <person name="Nishi S."/>
            <person name="Hori S."/>
            <person name="Arai W."/>
            <person name="Tsubouchi T."/>
            <person name="Morono Y."/>
            <person name="Uchiyama I."/>
            <person name="Ito T."/>
            <person name="Fujiyama A."/>
            <person name="Inagaki F."/>
            <person name="Takami H."/>
        </authorList>
    </citation>
    <scope>NUCLEOTIDE SEQUENCE</scope>
    <source>
        <strain evidence="1">Expedition CK06-06</strain>
    </source>
</reference>
<accession>X1A6E6</accession>
<dbReference type="AlphaFoldDB" id="X1A6E6"/>
<sequence>MGIKLNELLESIQMEDTDLLHLRTVEGLDKRIFWANFFTQIPQVINHVIIPAEIFKLTAAKPAVINDEGIFITLDFVHTAEKEAYLKGFIPFRWDEDTDVEMRIDWLCDADGSVGGVAWGIEYLAIKDNEAVDGATATITEAFTGRTAGLMRSNHFTTKLLKANLEADDIISLRIFRDHDHAGDTLDQTARFLFLSMYNTLIQNITSDRLIKVLNLR</sequence>
<comment type="caution">
    <text evidence="1">The sequence shown here is derived from an EMBL/GenBank/DDBJ whole genome shotgun (WGS) entry which is preliminary data.</text>
</comment>
<name>X1A6E6_9ZZZZ</name>
<evidence type="ECO:0000313" key="1">
    <source>
        <dbReference type="EMBL" id="GAG77314.1"/>
    </source>
</evidence>